<evidence type="ECO:0000256" key="12">
    <source>
        <dbReference type="SAM" id="MobiDB-lite"/>
    </source>
</evidence>
<evidence type="ECO:0000313" key="15">
    <source>
        <dbReference type="Proteomes" id="UP001107558"/>
    </source>
</evidence>
<comment type="similarity">
    <text evidence="1 11">Belongs to the ribonucleoside diphosphate reductase large chain family.</text>
</comment>
<dbReference type="Pfam" id="PF03477">
    <property type="entry name" value="ATP-cone"/>
    <property type="match status" value="1"/>
</dbReference>
<dbReference type="PANTHER" id="PTHR11573:SF6">
    <property type="entry name" value="RIBONUCLEOSIDE-DIPHOSPHATE REDUCTASE LARGE SUBUNIT"/>
    <property type="match status" value="1"/>
</dbReference>
<keyword evidence="3 10" id="KW-0547">Nucleotide-binding</keyword>
<comment type="caution">
    <text evidence="14">The sequence shown here is derived from an EMBL/GenBank/DDBJ whole genome shotgun (WGS) entry which is preliminary data.</text>
</comment>
<dbReference type="InterPro" id="IPR008926">
    <property type="entry name" value="RNR_R1-su_N"/>
</dbReference>
<feature type="compositionally biased region" description="Polar residues" evidence="12">
    <location>
        <begin position="759"/>
        <end position="772"/>
    </location>
</feature>
<dbReference type="Pfam" id="PF00317">
    <property type="entry name" value="Ribonuc_red_lgN"/>
    <property type="match status" value="1"/>
</dbReference>
<dbReference type="GO" id="GO:0005971">
    <property type="term" value="C:ribonucleoside-diphosphate reductase complex"/>
    <property type="evidence" value="ECO:0007669"/>
    <property type="project" value="TreeGrafter"/>
</dbReference>
<dbReference type="Gene3D" id="3.20.70.20">
    <property type="match status" value="1"/>
</dbReference>
<dbReference type="GO" id="GO:0004748">
    <property type="term" value="F:ribonucleoside-diphosphate reductase activity, thioredoxin disulfide as acceptor"/>
    <property type="evidence" value="ECO:0007669"/>
    <property type="project" value="UniProtKB-EC"/>
</dbReference>
<proteinExistence type="inferred from homology"/>
<dbReference type="SUPFAM" id="SSF48168">
    <property type="entry name" value="R1 subunit of ribonucleotide reductase, N-terminal domain"/>
    <property type="match status" value="1"/>
</dbReference>
<evidence type="ECO:0000256" key="5">
    <source>
        <dbReference type="ARBA" id="ARBA00023002"/>
    </source>
</evidence>
<dbReference type="SUPFAM" id="SSF51998">
    <property type="entry name" value="PFL-like glycyl radical enzymes"/>
    <property type="match status" value="1"/>
</dbReference>
<reference evidence="14" key="1">
    <citation type="submission" date="2021-03" db="EMBL/GenBank/DDBJ databases">
        <title>Chromosome level genome of the anhydrobiotic midge Polypedilum vanderplanki.</title>
        <authorList>
            <person name="Yoshida Y."/>
            <person name="Kikawada T."/>
            <person name="Gusev O."/>
        </authorList>
    </citation>
    <scope>NUCLEOTIDE SEQUENCE</scope>
    <source>
        <strain evidence="14">NIAS01</strain>
        <tissue evidence="14">Whole body or cell culture</tissue>
    </source>
</reference>
<dbReference type="InterPro" id="IPR039718">
    <property type="entry name" value="Rrm1"/>
</dbReference>
<name>A0A9J6BXT4_POLVA</name>
<dbReference type="EMBL" id="JADBJN010000002">
    <property type="protein sequence ID" value="KAG5674554.1"/>
    <property type="molecule type" value="Genomic_DNA"/>
</dbReference>
<accession>A0A9J6BXT4</accession>
<organism evidence="14 15">
    <name type="scientific">Polypedilum vanderplanki</name>
    <name type="common">Sleeping chironomid midge</name>
    <dbReference type="NCBI Taxonomy" id="319348"/>
    <lineage>
        <taxon>Eukaryota</taxon>
        <taxon>Metazoa</taxon>
        <taxon>Ecdysozoa</taxon>
        <taxon>Arthropoda</taxon>
        <taxon>Hexapoda</taxon>
        <taxon>Insecta</taxon>
        <taxon>Pterygota</taxon>
        <taxon>Neoptera</taxon>
        <taxon>Endopterygota</taxon>
        <taxon>Diptera</taxon>
        <taxon>Nematocera</taxon>
        <taxon>Chironomoidea</taxon>
        <taxon>Chironomidae</taxon>
        <taxon>Chironominae</taxon>
        <taxon>Polypedilum</taxon>
        <taxon>Polypedilum</taxon>
    </lineage>
</organism>
<evidence type="ECO:0000256" key="1">
    <source>
        <dbReference type="ARBA" id="ARBA00010406"/>
    </source>
</evidence>
<dbReference type="InterPro" id="IPR013509">
    <property type="entry name" value="RNR_lsu_N"/>
</dbReference>
<dbReference type="Proteomes" id="UP001107558">
    <property type="component" value="Chromosome 2"/>
</dbReference>
<dbReference type="GO" id="GO:0005524">
    <property type="term" value="F:ATP binding"/>
    <property type="evidence" value="ECO:0007669"/>
    <property type="project" value="UniProtKB-UniRule"/>
</dbReference>
<evidence type="ECO:0000256" key="6">
    <source>
        <dbReference type="ARBA" id="ARBA00023116"/>
    </source>
</evidence>
<evidence type="ECO:0000256" key="8">
    <source>
        <dbReference type="ARBA" id="ARBA00024942"/>
    </source>
</evidence>
<dbReference type="InterPro" id="IPR005144">
    <property type="entry name" value="ATP-cone_dom"/>
</dbReference>
<keyword evidence="15" id="KW-1185">Reference proteome</keyword>
<dbReference type="GO" id="GO:0009263">
    <property type="term" value="P:deoxyribonucleotide biosynthetic process"/>
    <property type="evidence" value="ECO:0007669"/>
    <property type="project" value="UniProtKB-KW"/>
</dbReference>
<evidence type="ECO:0000256" key="2">
    <source>
        <dbReference type="ARBA" id="ARBA00022533"/>
    </source>
</evidence>
<feature type="region of interest" description="Disordered" evidence="12">
    <location>
        <begin position="759"/>
        <end position="802"/>
    </location>
</feature>
<keyword evidence="4 10" id="KW-0067">ATP-binding</keyword>
<feature type="domain" description="ATP-cone" evidence="13">
    <location>
        <begin position="1"/>
        <end position="92"/>
    </location>
</feature>
<evidence type="ECO:0000256" key="11">
    <source>
        <dbReference type="RuleBase" id="RU003410"/>
    </source>
</evidence>
<dbReference type="InterPro" id="IPR013346">
    <property type="entry name" value="NrdE_NrdA_C"/>
</dbReference>
<evidence type="ECO:0000259" key="13">
    <source>
        <dbReference type="PROSITE" id="PS51161"/>
    </source>
</evidence>
<dbReference type="InterPro" id="IPR000788">
    <property type="entry name" value="RNR_lg_C"/>
</dbReference>
<dbReference type="FunFam" id="3.20.70.20:FF:000001">
    <property type="entry name" value="Ribonucleoside-diphosphate reductase"/>
    <property type="match status" value="1"/>
</dbReference>
<evidence type="ECO:0000256" key="4">
    <source>
        <dbReference type="ARBA" id="ARBA00022840"/>
    </source>
</evidence>
<feature type="compositionally biased region" description="Low complexity" evidence="12">
    <location>
        <begin position="775"/>
        <end position="789"/>
    </location>
</feature>
<dbReference type="PROSITE" id="PS51161">
    <property type="entry name" value="ATP_CONE"/>
    <property type="match status" value="1"/>
</dbReference>
<dbReference type="EC" id="1.17.4.1" evidence="11"/>
<evidence type="ECO:0000256" key="10">
    <source>
        <dbReference type="PROSITE-ProRule" id="PRU00492"/>
    </source>
</evidence>
<keyword evidence="6 11" id="KW-0215">Deoxyribonucleotide synthesis</keyword>
<dbReference type="OrthoDB" id="3000483at2759"/>
<comment type="function">
    <text evidence="8 11">Provides the precursors necessary for DNA synthesis. Catalyzes the biosynthesis of deoxyribonucleotides from the corresponding ribonucleotides.</text>
</comment>
<keyword evidence="7" id="KW-1015">Disulfide bond</keyword>
<dbReference type="NCBIfam" id="TIGR02506">
    <property type="entry name" value="NrdE_NrdA"/>
    <property type="match status" value="1"/>
</dbReference>
<dbReference type="Pfam" id="PF02867">
    <property type="entry name" value="Ribonuc_red_lgC"/>
    <property type="match status" value="1"/>
</dbReference>
<sequence length="825" mass="93699">MFVIKRDGRKEEVHFDKITSRIQKLCYGLNMDFVDPVSITLKVINGLFSGVTTQELDNLAAETAATMTTDHADYAVLAARIAVSNLHKETKKQFSDVMDDLYNMENEFLKTKSPMISEYHHNIIMKNADRLNSAIIYDRDFGYNYFGFKTLERSYLLKIKGKIVERPQHMLMRVAVGIHGEDIDAAIETYNLLSERYFTHASPTLFAAATPRPQLSSCFLLSMSDDSIEGIYDTLKQCALISKSAGGIGLNVHCIRAKGTYIAGTNGISNGLVPMLRVYNNTARYVDQGGNKRPGAFAVYLEPWHGDIFEFLDLKKNTGKEEVRARDMFYALWIPDLFMRRVENNEMWSLMCPHSCPGLYDTWGEEFEKIYEKYEAEGRYIRQIKAQDLWFAIIESQVETGTPYMLYKDACNRKSNQQNLGTIRCSNLCTEIVEYSSKDEIAVCNLASIALNMFVKANRKEYDFDKLKEVAKIATKNLNKIIDVNYYPVEEAKRSNMRHRPIGIGVQGLADTFIIMRMPYESLEARKLNEQIFETIYYGALEASCELAEKLGPYETYEGSPVSKGILQYDMWDKTPSDLWDWAALKAKIAKYGVRNSLLIAPMPTASTAQILGNNESFEPYTSNVYNRRVLSGEFQVVNHHLIKDLTDCGLWDDDMKNRIIANNGSIQQIEEIPEHIRNIYKTVWEISVKNQIQMAADRGAYIDQSQSFNIHVAEPNYGKLTSIHFYGWKLGLKTGMYYLRTKPAANAIQFTVDKNRLNQPVTNTSTTNGHHANNESNSSSAKNSPNVSLNGTLNENGDTSEREARIAQMVCSLENKDECLMCGS</sequence>
<keyword evidence="5 11" id="KW-0560">Oxidoreductase</keyword>
<evidence type="ECO:0000256" key="9">
    <source>
        <dbReference type="ARBA" id="ARBA00047754"/>
    </source>
</evidence>
<dbReference type="PRINTS" id="PR01183">
    <property type="entry name" value="RIBORDTASEM1"/>
</dbReference>
<dbReference type="PANTHER" id="PTHR11573">
    <property type="entry name" value="RIBONUCLEOSIDE-DIPHOSPHATE REDUCTASE LARGE CHAIN"/>
    <property type="match status" value="1"/>
</dbReference>
<evidence type="ECO:0000313" key="14">
    <source>
        <dbReference type="EMBL" id="KAG5674554.1"/>
    </source>
</evidence>
<dbReference type="AlphaFoldDB" id="A0A9J6BXT4"/>
<dbReference type="PROSITE" id="PS00089">
    <property type="entry name" value="RIBORED_LARGE"/>
    <property type="match status" value="1"/>
</dbReference>
<protein>
    <recommendedName>
        <fullName evidence="11">Ribonucleoside-diphosphate reductase</fullName>
        <ecNumber evidence="11">1.17.4.1</ecNumber>
    </recommendedName>
</protein>
<comment type="catalytic activity">
    <reaction evidence="9 11">
        <text>a 2'-deoxyribonucleoside 5'-diphosphate + [thioredoxin]-disulfide + H2O = a ribonucleoside 5'-diphosphate + [thioredoxin]-dithiol</text>
        <dbReference type="Rhea" id="RHEA:23252"/>
        <dbReference type="Rhea" id="RHEA-COMP:10698"/>
        <dbReference type="Rhea" id="RHEA-COMP:10700"/>
        <dbReference type="ChEBI" id="CHEBI:15377"/>
        <dbReference type="ChEBI" id="CHEBI:29950"/>
        <dbReference type="ChEBI" id="CHEBI:50058"/>
        <dbReference type="ChEBI" id="CHEBI:57930"/>
        <dbReference type="ChEBI" id="CHEBI:73316"/>
        <dbReference type="EC" id="1.17.4.1"/>
    </reaction>
</comment>
<keyword evidence="2" id="KW-0021">Allosteric enzyme</keyword>
<dbReference type="CDD" id="cd01679">
    <property type="entry name" value="RNR_I"/>
    <property type="match status" value="1"/>
</dbReference>
<evidence type="ECO:0000256" key="3">
    <source>
        <dbReference type="ARBA" id="ARBA00022741"/>
    </source>
</evidence>
<evidence type="ECO:0000256" key="7">
    <source>
        <dbReference type="ARBA" id="ARBA00023157"/>
    </source>
</evidence>
<gene>
    <name evidence="14" type="ORF">PVAND_004512</name>
</gene>